<evidence type="ECO:0000313" key="3">
    <source>
        <dbReference type="Proteomes" id="UP000327013"/>
    </source>
</evidence>
<evidence type="ECO:0000256" key="1">
    <source>
        <dbReference type="SAM" id="MobiDB-lite"/>
    </source>
</evidence>
<reference evidence="2 3" key="1">
    <citation type="submission" date="2019-06" db="EMBL/GenBank/DDBJ databases">
        <title>A chromosomal-level reference genome of Carpinus fangiana (Coryloideae, Betulaceae).</title>
        <authorList>
            <person name="Yang X."/>
            <person name="Wang Z."/>
            <person name="Zhang L."/>
            <person name="Hao G."/>
            <person name="Liu J."/>
            <person name="Yang Y."/>
        </authorList>
    </citation>
    <scope>NUCLEOTIDE SEQUENCE [LARGE SCALE GENOMIC DNA]</scope>
    <source>
        <strain evidence="2">Cfa_2016G</strain>
        <tissue evidence="2">Leaf</tissue>
    </source>
</reference>
<organism evidence="2 3">
    <name type="scientific">Carpinus fangiana</name>
    <dbReference type="NCBI Taxonomy" id="176857"/>
    <lineage>
        <taxon>Eukaryota</taxon>
        <taxon>Viridiplantae</taxon>
        <taxon>Streptophyta</taxon>
        <taxon>Embryophyta</taxon>
        <taxon>Tracheophyta</taxon>
        <taxon>Spermatophyta</taxon>
        <taxon>Magnoliopsida</taxon>
        <taxon>eudicotyledons</taxon>
        <taxon>Gunneridae</taxon>
        <taxon>Pentapetalae</taxon>
        <taxon>rosids</taxon>
        <taxon>fabids</taxon>
        <taxon>Fagales</taxon>
        <taxon>Betulaceae</taxon>
        <taxon>Carpinus</taxon>
    </lineage>
</organism>
<protein>
    <submittedName>
        <fullName evidence="2">Uncharacterized protein</fullName>
    </submittedName>
</protein>
<gene>
    <name evidence="2" type="ORF">FH972_015150</name>
</gene>
<name>A0A5N6RBX2_9ROSI</name>
<dbReference type="EMBL" id="CM017326">
    <property type="protein sequence ID" value="KAE8076503.1"/>
    <property type="molecule type" value="Genomic_DNA"/>
</dbReference>
<evidence type="ECO:0000313" key="2">
    <source>
        <dbReference type="EMBL" id="KAE8076503.1"/>
    </source>
</evidence>
<keyword evidence="3" id="KW-1185">Reference proteome</keyword>
<proteinExistence type="predicted"/>
<accession>A0A5N6RBX2</accession>
<sequence length="61" mass="6797">MGGVEPRNKFQNQHLEGIPPRQTCAIPPRPCLSALQSSEGHLNYSKFACNPCKFIDNSCKH</sequence>
<dbReference type="Proteomes" id="UP000327013">
    <property type="component" value="Chromosome 6"/>
</dbReference>
<feature type="region of interest" description="Disordered" evidence="1">
    <location>
        <begin position="1"/>
        <end position="21"/>
    </location>
</feature>
<dbReference type="AlphaFoldDB" id="A0A5N6RBX2"/>